<dbReference type="SUPFAM" id="SSF52151">
    <property type="entry name" value="FabD/lysophospholipase-like"/>
    <property type="match status" value="1"/>
</dbReference>
<dbReference type="GO" id="GO:0006633">
    <property type="term" value="P:fatty acid biosynthetic process"/>
    <property type="evidence" value="ECO:0007669"/>
    <property type="project" value="TreeGrafter"/>
</dbReference>
<evidence type="ECO:0000256" key="3">
    <source>
        <dbReference type="ARBA" id="ARBA00022679"/>
    </source>
</evidence>
<dbReference type="InterPro" id="IPR050858">
    <property type="entry name" value="Mal-CoA-ACP_Trans/PKS_FabD"/>
</dbReference>
<evidence type="ECO:0000256" key="2">
    <source>
        <dbReference type="ARBA" id="ARBA00018953"/>
    </source>
</evidence>
<proteinExistence type="inferred from homology"/>
<dbReference type="InterPro" id="IPR004410">
    <property type="entry name" value="Malonyl_CoA-ACP_transAc_FabD"/>
</dbReference>
<reference evidence="9 10" key="1">
    <citation type="submission" date="2020-02" db="EMBL/GenBank/DDBJ databases">
        <authorList>
            <person name="Hogendoorn C."/>
        </authorList>
    </citation>
    <scope>NUCLEOTIDE SEQUENCE [LARGE SCALE GENOMIC DNA]</scope>
    <source>
        <strain evidence="9">METHB21</strain>
    </source>
</reference>
<dbReference type="InterPro" id="IPR016035">
    <property type="entry name" value="Acyl_Trfase/lysoPLipase"/>
</dbReference>
<comment type="similarity">
    <text evidence="6">Belongs to the fabD family.</text>
</comment>
<dbReference type="NCBIfam" id="TIGR00128">
    <property type="entry name" value="fabD"/>
    <property type="match status" value="1"/>
</dbReference>
<dbReference type="Proteomes" id="UP000494216">
    <property type="component" value="Unassembled WGS sequence"/>
</dbReference>
<comment type="catalytic activity">
    <reaction evidence="5 6">
        <text>holo-[ACP] + malonyl-CoA = malonyl-[ACP] + CoA</text>
        <dbReference type="Rhea" id="RHEA:41792"/>
        <dbReference type="Rhea" id="RHEA-COMP:9623"/>
        <dbReference type="Rhea" id="RHEA-COMP:9685"/>
        <dbReference type="ChEBI" id="CHEBI:57287"/>
        <dbReference type="ChEBI" id="CHEBI:57384"/>
        <dbReference type="ChEBI" id="CHEBI:64479"/>
        <dbReference type="ChEBI" id="CHEBI:78449"/>
        <dbReference type="EC" id="2.3.1.39"/>
    </reaction>
</comment>
<evidence type="ECO:0000313" key="9">
    <source>
        <dbReference type="EMBL" id="CAA9890125.1"/>
    </source>
</evidence>
<dbReference type="InterPro" id="IPR001227">
    <property type="entry name" value="Ac_transferase_dom_sf"/>
</dbReference>
<gene>
    <name evidence="9" type="primary">fabD</name>
    <name evidence="9" type="ORF">METHB2_190012</name>
</gene>
<keyword evidence="10" id="KW-1185">Reference proteome</keyword>
<accession>A0A8S0WZD8</accession>
<dbReference type="PIRSF" id="PIRSF000446">
    <property type="entry name" value="Mct"/>
    <property type="match status" value="1"/>
</dbReference>
<feature type="domain" description="Malonyl-CoA:ACP transacylase (MAT)" evidence="8">
    <location>
        <begin position="11"/>
        <end position="310"/>
    </location>
</feature>
<dbReference type="InterPro" id="IPR014043">
    <property type="entry name" value="Acyl_transferase_dom"/>
</dbReference>
<evidence type="ECO:0000256" key="5">
    <source>
        <dbReference type="ARBA" id="ARBA00048462"/>
    </source>
</evidence>
<dbReference type="GO" id="GO:0004314">
    <property type="term" value="F:[acyl-carrier-protein] S-malonyltransferase activity"/>
    <property type="evidence" value="ECO:0007669"/>
    <property type="project" value="UniProtKB-EC"/>
</dbReference>
<dbReference type="EMBL" id="CADCXN010000046">
    <property type="protein sequence ID" value="CAA9890125.1"/>
    <property type="molecule type" value="Genomic_DNA"/>
</dbReference>
<keyword evidence="3 6" id="KW-0808">Transferase</keyword>
<dbReference type="PANTHER" id="PTHR42681:SF1">
    <property type="entry name" value="MALONYL-COA-ACYL CARRIER PROTEIN TRANSACYLASE, MITOCHONDRIAL"/>
    <property type="match status" value="1"/>
</dbReference>
<evidence type="ECO:0000313" key="10">
    <source>
        <dbReference type="Proteomes" id="UP000494216"/>
    </source>
</evidence>
<dbReference type="AlphaFoldDB" id="A0A8S0WZD8"/>
<evidence type="ECO:0000256" key="4">
    <source>
        <dbReference type="ARBA" id="ARBA00023315"/>
    </source>
</evidence>
<name>A0A8S0WZD8_9GAMM</name>
<dbReference type="Gene3D" id="3.30.70.250">
    <property type="entry name" value="Malonyl-CoA ACP transacylase, ACP-binding"/>
    <property type="match status" value="1"/>
</dbReference>
<dbReference type="PANTHER" id="PTHR42681">
    <property type="entry name" value="MALONYL-COA-ACYL CARRIER PROTEIN TRANSACYLASE, MITOCHONDRIAL"/>
    <property type="match status" value="1"/>
</dbReference>
<evidence type="ECO:0000256" key="1">
    <source>
        <dbReference type="ARBA" id="ARBA00013258"/>
    </source>
</evidence>
<protein>
    <recommendedName>
        <fullName evidence="2 6">Malonyl CoA-acyl carrier protein transacylase</fullName>
        <ecNumber evidence="1 6">2.3.1.39</ecNumber>
    </recommendedName>
</protein>
<comment type="caution">
    <text evidence="9">The sequence shown here is derived from an EMBL/GenBank/DDBJ whole genome shotgun (WGS) entry which is preliminary data.</text>
</comment>
<organism evidence="9 10">
    <name type="scientific">Candidatus Methylobacter favarea</name>
    <dbReference type="NCBI Taxonomy" id="2707345"/>
    <lineage>
        <taxon>Bacteria</taxon>
        <taxon>Pseudomonadati</taxon>
        <taxon>Pseudomonadota</taxon>
        <taxon>Gammaproteobacteria</taxon>
        <taxon>Methylococcales</taxon>
        <taxon>Methylococcaceae</taxon>
        <taxon>Methylobacter</taxon>
    </lineage>
</organism>
<dbReference type="SMART" id="SM00827">
    <property type="entry name" value="PKS_AT"/>
    <property type="match status" value="1"/>
</dbReference>
<evidence type="ECO:0000259" key="8">
    <source>
        <dbReference type="SMART" id="SM00827"/>
    </source>
</evidence>
<dbReference type="EC" id="2.3.1.39" evidence="1 6"/>
<dbReference type="GO" id="GO:0005829">
    <property type="term" value="C:cytosol"/>
    <property type="evidence" value="ECO:0007669"/>
    <property type="project" value="TreeGrafter"/>
</dbReference>
<evidence type="ECO:0000256" key="6">
    <source>
        <dbReference type="PIRNR" id="PIRNR000446"/>
    </source>
</evidence>
<dbReference type="Gene3D" id="3.40.366.10">
    <property type="entry name" value="Malonyl-Coenzyme A Acyl Carrier Protein, domain 2"/>
    <property type="match status" value="1"/>
</dbReference>
<feature type="active site" evidence="7">
    <location>
        <position position="205"/>
    </location>
</feature>
<evidence type="ECO:0000256" key="7">
    <source>
        <dbReference type="PIRSR" id="PIRSR000446-1"/>
    </source>
</evidence>
<dbReference type="SUPFAM" id="SSF55048">
    <property type="entry name" value="Probable ACP-binding domain of malonyl-CoA ACP transacylase"/>
    <property type="match status" value="1"/>
</dbReference>
<sequence length="316" mass="34324">MIRQNYKLAFVFPGQGSQSVGMLSEFGAAYPEVKHVFERASDALGKNLWSIVTEGPDDELNQTHNTQPAMLAAGFAIWEVWCKHSKTRPGWMAGHSLGEYTALVCSDALSFEDGIKLVAERGRLMQEAVPAGMGAMAAILGLEDQQVVRVCADAAEKEVVSAVNFNAPGQVVIAGNVAAVERAMIAAKKAGAKRAVKLPVSVPSHCALMATAAEKLNEYLQNTVINMPKMTLIHNVDVAAHTAPEVIRKALKAQLYKPVRWSDTIRFMHNQDVTHFVECGPGKVLVGLNKRIVKNAEHGAIYNPETLNKVLEQLDD</sequence>
<dbReference type="FunFam" id="3.30.70.250:FF:000001">
    <property type="entry name" value="Malonyl CoA-acyl carrier protein transacylase"/>
    <property type="match status" value="1"/>
</dbReference>
<dbReference type="Pfam" id="PF00698">
    <property type="entry name" value="Acyl_transf_1"/>
    <property type="match status" value="1"/>
</dbReference>
<dbReference type="RefSeq" id="WP_174625091.1">
    <property type="nucleotide sequence ID" value="NZ_CADCXN010000046.1"/>
</dbReference>
<feature type="active site" evidence="7">
    <location>
        <position position="96"/>
    </location>
</feature>
<dbReference type="InterPro" id="IPR024925">
    <property type="entry name" value="Malonyl_CoA-ACP_transAc"/>
</dbReference>
<keyword evidence="4 6" id="KW-0012">Acyltransferase</keyword>
<dbReference type="InterPro" id="IPR016036">
    <property type="entry name" value="Malonyl_transacylase_ACP-bd"/>
</dbReference>